<dbReference type="InterPro" id="IPR053051">
    <property type="entry name" value="HDAC_complex_subunit"/>
</dbReference>
<dbReference type="Proteomes" id="UP000193986">
    <property type="component" value="Unassembled WGS sequence"/>
</dbReference>
<accession>A0A1Y2AP05</accession>
<dbReference type="OrthoDB" id="79252at2759"/>
<keyword evidence="3" id="KW-1185">Reference proteome</keyword>
<dbReference type="EMBL" id="MCFC01000069">
    <property type="protein sequence ID" value="ORY24281.1"/>
    <property type="molecule type" value="Genomic_DNA"/>
</dbReference>
<feature type="compositionally biased region" description="Basic and acidic residues" evidence="1">
    <location>
        <begin position="1"/>
        <end position="11"/>
    </location>
</feature>
<feature type="region of interest" description="Disordered" evidence="1">
    <location>
        <begin position="298"/>
        <end position="328"/>
    </location>
</feature>
<dbReference type="STRING" id="71784.A0A1Y2AP05"/>
<feature type="region of interest" description="Disordered" evidence="1">
    <location>
        <begin position="1"/>
        <end position="84"/>
    </location>
</feature>
<evidence type="ECO:0000256" key="1">
    <source>
        <dbReference type="SAM" id="MobiDB-lite"/>
    </source>
</evidence>
<dbReference type="AlphaFoldDB" id="A0A1Y2AP05"/>
<comment type="caution">
    <text evidence="2">The sequence shown here is derived from an EMBL/GenBank/DDBJ whole genome shotgun (WGS) entry which is preliminary data.</text>
</comment>
<gene>
    <name evidence="2" type="ORF">BCR39DRAFT_325129</name>
</gene>
<feature type="compositionally biased region" description="Low complexity" evidence="1">
    <location>
        <begin position="58"/>
        <end position="69"/>
    </location>
</feature>
<evidence type="ECO:0000313" key="2">
    <source>
        <dbReference type="EMBL" id="ORY24281.1"/>
    </source>
</evidence>
<dbReference type="PANTHER" id="PTHR47793:SF1">
    <property type="entry name" value="HISTONE DEACETYLASE COMPLEX SUBUNIT CTI6"/>
    <property type="match status" value="1"/>
</dbReference>
<sequence>MAAMEASRREMMTSQEPEVEEEEEDKKAKRKREEDEPESHKKHPNQYTYRPKPPSFAAPPAAASPRKTAGTPVPTAPAHEHGTRRAEKIANGIKEQPFTAVSVSNLSFHLPDHLLAHSDLLSTSPVPLEVRSPRTMAFLPRNHFINQRYGPFTEDRDDDDNLLLPDEPPVREPTGEPGTHQEPPTRIRYPAKRITTGEVRKRVRHVLEYVGRVQQDEAKRHERAKLIGIDIKPLSKHDNELEPLDDVLKGPTSAQLLDELTRDLITFQESFVQGMFASPLPPSVAAFNTPTLPSLGFVSAREDTDGGAERQDGNQVENGEESQDREEALNRNVELEHVEKGDEVDVYREGMVGVIITEPEEEQAAERIEEAALSGV</sequence>
<reference evidence="2 3" key="1">
    <citation type="submission" date="2016-07" db="EMBL/GenBank/DDBJ databases">
        <title>Pervasive Adenine N6-methylation of Active Genes in Fungi.</title>
        <authorList>
            <consortium name="DOE Joint Genome Institute"/>
            <person name="Mondo S.J."/>
            <person name="Dannebaum R.O."/>
            <person name="Kuo R.C."/>
            <person name="Labutti K."/>
            <person name="Haridas S."/>
            <person name="Kuo A."/>
            <person name="Salamov A."/>
            <person name="Ahrendt S.R."/>
            <person name="Lipzen A."/>
            <person name="Sullivan W."/>
            <person name="Andreopoulos W.B."/>
            <person name="Clum A."/>
            <person name="Lindquist E."/>
            <person name="Daum C."/>
            <person name="Ramamoorthy G.K."/>
            <person name="Gryganskyi A."/>
            <person name="Culley D."/>
            <person name="Magnuson J.K."/>
            <person name="James T.Y."/>
            <person name="O'Malley M.A."/>
            <person name="Stajich J.E."/>
            <person name="Spatafora J.W."/>
            <person name="Visel A."/>
            <person name="Grigoriev I.V."/>
        </authorList>
    </citation>
    <scope>NUCLEOTIDE SEQUENCE [LARGE SCALE GENOMIC DNA]</scope>
    <source>
        <strain evidence="2 3">68-887.2</strain>
    </source>
</reference>
<name>A0A1Y2AP05_9TREE</name>
<feature type="region of interest" description="Disordered" evidence="1">
    <location>
        <begin position="149"/>
        <end position="186"/>
    </location>
</feature>
<protein>
    <submittedName>
        <fullName evidence="2">Uncharacterized protein</fullName>
    </submittedName>
</protein>
<feature type="compositionally biased region" description="Basic and acidic residues" evidence="1">
    <location>
        <begin position="25"/>
        <end position="34"/>
    </location>
</feature>
<evidence type="ECO:0000313" key="3">
    <source>
        <dbReference type="Proteomes" id="UP000193986"/>
    </source>
</evidence>
<dbReference type="InParanoid" id="A0A1Y2AP05"/>
<organism evidence="2 3">
    <name type="scientific">Naematelia encephala</name>
    <dbReference type="NCBI Taxonomy" id="71784"/>
    <lineage>
        <taxon>Eukaryota</taxon>
        <taxon>Fungi</taxon>
        <taxon>Dikarya</taxon>
        <taxon>Basidiomycota</taxon>
        <taxon>Agaricomycotina</taxon>
        <taxon>Tremellomycetes</taxon>
        <taxon>Tremellales</taxon>
        <taxon>Naemateliaceae</taxon>
        <taxon>Naematelia</taxon>
    </lineage>
</organism>
<proteinExistence type="predicted"/>
<dbReference type="PANTHER" id="PTHR47793">
    <property type="entry name" value="HISTONE DEACETYLASE COMPLEX SUBUNIT CTI6"/>
    <property type="match status" value="1"/>
</dbReference>
<feature type="compositionally biased region" description="Basic and acidic residues" evidence="1">
    <location>
        <begin position="300"/>
        <end position="312"/>
    </location>
</feature>